<dbReference type="Gene3D" id="3.40.190.10">
    <property type="entry name" value="Periplasmic binding protein-like II"/>
    <property type="match status" value="1"/>
</dbReference>
<organism evidence="4 5">
    <name type="scientific">Pseudomonas syringae pv. japonica str. M301072</name>
    <dbReference type="NCBI Taxonomy" id="629262"/>
    <lineage>
        <taxon>Bacteria</taxon>
        <taxon>Pseudomonadati</taxon>
        <taxon>Pseudomonadota</taxon>
        <taxon>Gammaproteobacteria</taxon>
        <taxon>Pseudomonadales</taxon>
        <taxon>Pseudomonadaceae</taxon>
        <taxon>Pseudomonas</taxon>
        <taxon>Pseudomonas syringae</taxon>
    </lineage>
</organism>
<dbReference type="PATRIC" id="fig|629262.5.peg.259"/>
<dbReference type="GO" id="GO:0042938">
    <property type="term" value="P:dipeptide transport"/>
    <property type="evidence" value="ECO:0007669"/>
    <property type="project" value="TreeGrafter"/>
</dbReference>
<keyword evidence="2" id="KW-0732">Signal</keyword>
<dbReference type="SUPFAM" id="SSF53850">
    <property type="entry name" value="Periplasmic binding protein-like II"/>
    <property type="match status" value="1"/>
</dbReference>
<dbReference type="PANTHER" id="PTHR30290">
    <property type="entry name" value="PERIPLASMIC BINDING COMPONENT OF ABC TRANSPORTER"/>
    <property type="match status" value="1"/>
</dbReference>
<reference evidence="4 5" key="1">
    <citation type="journal article" date="2011" name="PLoS Pathog.">
        <title>Dynamic evolution of pathogenicity revealed by sequencing and comparative genomics of 19 Pseudomonas syringae isolates.</title>
        <authorList>
            <person name="Baltrus D.A."/>
            <person name="Nishimura M.T."/>
            <person name="Romanchuk A."/>
            <person name="Chang J.H."/>
            <person name="Mukhtar M.S."/>
            <person name="Cherkis K."/>
            <person name="Roach J."/>
            <person name="Grant S.R."/>
            <person name="Jones C.D."/>
            <person name="Dangl J.L."/>
        </authorList>
    </citation>
    <scope>NUCLEOTIDE SEQUENCE [LARGE SCALE GENOMIC DNA]</scope>
    <source>
        <strain evidence="5">M301072PT</strain>
    </source>
</reference>
<evidence type="ECO:0000256" key="2">
    <source>
        <dbReference type="ARBA" id="ARBA00022729"/>
    </source>
</evidence>
<dbReference type="FunFam" id="3.10.105.10:FF:000002">
    <property type="entry name" value="Dipeptide ABC transporter, substrate-binding protein"/>
    <property type="match status" value="1"/>
</dbReference>
<sequence length="280" mass="31307">LKANEWQIALYPKPDDVPSIKKDPNLKIDELEAMTTGYIAINTTHKYLSDVRVRKAIDMTFDKNAYVNAVFGKGNALVAVNPYPPTLLGYNKDLKNPPIDLDKARALLKEAGMPEGTTFTLFTRNGGGPTNPNPMLGAQMMQSDLAKIGIKIDIRVMEWGEMLKRAKNGEHDMVSAGWAGDNGDPDNFLTPMLSCEAAKNGENYARWCNADFQKLIDKARETVNPDERAELYEQAQAIFNKDQPWISMAHTRMFTAMRKNVEGYQISPLTTNNFATTQVK</sequence>
<evidence type="ECO:0000256" key="1">
    <source>
        <dbReference type="ARBA" id="ARBA00005695"/>
    </source>
</evidence>
<comment type="caution">
    <text evidence="4">The sequence shown here is derived from an EMBL/GenBank/DDBJ whole genome shotgun (WGS) entry which is preliminary data.</text>
</comment>
<dbReference type="AlphaFoldDB" id="F3FC38"/>
<dbReference type="PANTHER" id="PTHR30290:SF38">
    <property type="entry name" value="D,D-DIPEPTIDE-BINDING PERIPLASMIC PROTEIN DDPA-RELATED"/>
    <property type="match status" value="1"/>
</dbReference>
<dbReference type="InterPro" id="IPR039424">
    <property type="entry name" value="SBP_5"/>
</dbReference>
<dbReference type="Proteomes" id="UP000004471">
    <property type="component" value="Unassembled WGS sequence"/>
</dbReference>
<protein>
    <submittedName>
        <fullName evidence="4">Dipeptide ABC transporter periplasmic dipeptide-binding protein</fullName>
    </submittedName>
</protein>
<name>F3FC38_PSESX</name>
<dbReference type="EMBL" id="AEAH01000066">
    <property type="protein sequence ID" value="EGH27774.1"/>
    <property type="molecule type" value="Genomic_DNA"/>
</dbReference>
<feature type="domain" description="Solute-binding protein family 5" evidence="3">
    <location>
        <begin position="1"/>
        <end position="199"/>
    </location>
</feature>
<evidence type="ECO:0000259" key="3">
    <source>
        <dbReference type="Pfam" id="PF00496"/>
    </source>
</evidence>
<dbReference type="Pfam" id="PF00496">
    <property type="entry name" value="SBP_bac_5"/>
    <property type="match status" value="1"/>
</dbReference>
<evidence type="ECO:0000313" key="5">
    <source>
        <dbReference type="Proteomes" id="UP000004471"/>
    </source>
</evidence>
<dbReference type="Gene3D" id="3.10.105.10">
    <property type="entry name" value="Dipeptide-binding Protein, Domain 3"/>
    <property type="match status" value="1"/>
</dbReference>
<dbReference type="GO" id="GO:1904680">
    <property type="term" value="F:peptide transmembrane transporter activity"/>
    <property type="evidence" value="ECO:0007669"/>
    <property type="project" value="TreeGrafter"/>
</dbReference>
<gene>
    <name evidence="4" type="ORF">PSYJA_01564</name>
</gene>
<evidence type="ECO:0000313" key="4">
    <source>
        <dbReference type="EMBL" id="EGH27774.1"/>
    </source>
</evidence>
<feature type="non-terminal residue" evidence="4">
    <location>
        <position position="1"/>
    </location>
</feature>
<dbReference type="GO" id="GO:0030288">
    <property type="term" value="C:outer membrane-bounded periplasmic space"/>
    <property type="evidence" value="ECO:0007669"/>
    <property type="project" value="TreeGrafter"/>
</dbReference>
<dbReference type="HOGENOM" id="CLU_1177582_0_0_6"/>
<proteinExistence type="inferred from homology"/>
<accession>F3FC38</accession>
<dbReference type="InterPro" id="IPR000914">
    <property type="entry name" value="SBP_5_dom"/>
</dbReference>
<comment type="similarity">
    <text evidence="1">Belongs to the bacterial solute-binding protein 5 family.</text>
</comment>